<evidence type="ECO:0000256" key="5">
    <source>
        <dbReference type="ARBA" id="ARBA00022989"/>
    </source>
</evidence>
<dbReference type="CDD" id="cd03392">
    <property type="entry name" value="PAP2_like_2"/>
    <property type="match status" value="1"/>
</dbReference>
<dbReference type="PANTHER" id="PTHR14969:SF62">
    <property type="entry name" value="DECAPRENYLPHOSPHORYL-5-PHOSPHORIBOSE PHOSPHATASE RV3807C-RELATED"/>
    <property type="match status" value="1"/>
</dbReference>
<dbReference type="InterPro" id="IPR036938">
    <property type="entry name" value="PAP2/HPO_sf"/>
</dbReference>
<reference evidence="9" key="1">
    <citation type="submission" date="2022-10" db="EMBL/GenBank/DDBJ databases">
        <title>The complete genomes of actinobacterial strains from the NBC collection.</title>
        <authorList>
            <person name="Joergensen T.S."/>
            <person name="Alvarez Arevalo M."/>
            <person name="Sterndorff E.B."/>
            <person name="Faurdal D."/>
            <person name="Vuksanovic O."/>
            <person name="Mourched A.-S."/>
            <person name="Charusanti P."/>
            <person name="Shaw S."/>
            <person name="Blin K."/>
            <person name="Weber T."/>
        </authorList>
    </citation>
    <scope>NUCLEOTIDE SEQUENCE</scope>
    <source>
        <strain evidence="9">NBC_01482</strain>
    </source>
</reference>
<feature type="transmembrane region" description="Helical" evidence="7">
    <location>
        <begin position="210"/>
        <end position="230"/>
    </location>
</feature>
<dbReference type="Pfam" id="PF01569">
    <property type="entry name" value="PAP2"/>
    <property type="match status" value="1"/>
</dbReference>
<name>A0ABZ1YQV2_9NOCA</name>
<dbReference type="Proteomes" id="UP001432062">
    <property type="component" value="Chromosome"/>
</dbReference>
<evidence type="ECO:0000313" key="10">
    <source>
        <dbReference type="Proteomes" id="UP001432062"/>
    </source>
</evidence>
<gene>
    <name evidence="9" type="ORF">OG563_40945</name>
</gene>
<keyword evidence="6 7" id="KW-0472">Membrane</keyword>
<protein>
    <submittedName>
        <fullName evidence="9">Phosphatase PAP2 family protein</fullName>
    </submittedName>
</protein>
<feature type="transmembrane region" description="Helical" evidence="7">
    <location>
        <begin position="179"/>
        <end position="198"/>
    </location>
</feature>
<keyword evidence="4" id="KW-0378">Hydrolase</keyword>
<dbReference type="RefSeq" id="WP_329408742.1">
    <property type="nucleotide sequence ID" value="NZ_CP109441.1"/>
</dbReference>
<keyword evidence="10" id="KW-1185">Reference proteome</keyword>
<evidence type="ECO:0000256" key="3">
    <source>
        <dbReference type="ARBA" id="ARBA00022692"/>
    </source>
</evidence>
<dbReference type="PANTHER" id="PTHR14969">
    <property type="entry name" value="SPHINGOSINE-1-PHOSPHATE PHOSPHOHYDROLASE"/>
    <property type="match status" value="1"/>
</dbReference>
<dbReference type="SMART" id="SM00014">
    <property type="entry name" value="acidPPc"/>
    <property type="match status" value="1"/>
</dbReference>
<keyword evidence="2" id="KW-1003">Cell membrane</keyword>
<organism evidence="9 10">
    <name type="scientific">Nocardia vinacea</name>
    <dbReference type="NCBI Taxonomy" id="96468"/>
    <lineage>
        <taxon>Bacteria</taxon>
        <taxon>Bacillati</taxon>
        <taxon>Actinomycetota</taxon>
        <taxon>Actinomycetes</taxon>
        <taxon>Mycobacteriales</taxon>
        <taxon>Nocardiaceae</taxon>
        <taxon>Nocardia</taxon>
    </lineage>
</organism>
<feature type="transmembrane region" description="Helical" evidence="7">
    <location>
        <begin position="62"/>
        <end position="82"/>
    </location>
</feature>
<evidence type="ECO:0000256" key="7">
    <source>
        <dbReference type="SAM" id="Phobius"/>
    </source>
</evidence>
<evidence type="ECO:0000256" key="2">
    <source>
        <dbReference type="ARBA" id="ARBA00022475"/>
    </source>
</evidence>
<dbReference type="SUPFAM" id="SSF48317">
    <property type="entry name" value="Acid phosphatase/Vanadium-dependent haloperoxidase"/>
    <property type="match status" value="1"/>
</dbReference>
<evidence type="ECO:0000259" key="8">
    <source>
        <dbReference type="SMART" id="SM00014"/>
    </source>
</evidence>
<feature type="domain" description="Phosphatidic acid phosphatase type 2/haloperoxidase" evidence="8">
    <location>
        <begin position="136"/>
        <end position="254"/>
    </location>
</feature>
<dbReference type="EMBL" id="CP109441">
    <property type="protein sequence ID" value="WUV45408.1"/>
    <property type="molecule type" value="Genomic_DNA"/>
</dbReference>
<keyword evidence="3 7" id="KW-0812">Transmembrane</keyword>
<accession>A0ABZ1YQV2</accession>
<comment type="subcellular location">
    <subcellularLocation>
        <location evidence="1">Cell membrane</location>
        <topology evidence="1">Multi-pass membrane protein</topology>
    </subcellularLocation>
</comment>
<evidence type="ECO:0000256" key="1">
    <source>
        <dbReference type="ARBA" id="ARBA00004651"/>
    </source>
</evidence>
<feature type="transmembrane region" description="Helical" evidence="7">
    <location>
        <begin position="236"/>
        <end position="253"/>
    </location>
</feature>
<dbReference type="Gene3D" id="1.20.144.10">
    <property type="entry name" value="Phosphatidic acid phosphatase type 2/haloperoxidase"/>
    <property type="match status" value="2"/>
</dbReference>
<feature type="transmembrane region" description="Helical" evidence="7">
    <location>
        <begin position="115"/>
        <end position="132"/>
    </location>
</feature>
<evidence type="ECO:0000313" key="9">
    <source>
        <dbReference type="EMBL" id="WUV45408.1"/>
    </source>
</evidence>
<sequence length="276" mass="29065">MPVIVDLIDRTISEVSTEAATAEIAVATVVVGVAVIVASLLVDRFTPAQRVAQVTARRAVRAVAVIVMFIELSVQVSCSGWLTGADATTLDWFTTHRSPGWTVTARAITHAGDPAWLAVIGLLLAGFLAWRLRCAVPMVLILGTVAVASAASRISKVVVGRTRPPAVVQLMSETDFSYPSGHVTGTAALAGSVLLAYLGARPAMWRRITAGLLVVVVVAMMAATRLYLGVHWLTDVIGGGLLGCSVVLIGAVLQPYLRVWLHRAPVNESSKVVPTS</sequence>
<feature type="transmembrane region" description="Helical" evidence="7">
    <location>
        <begin position="139"/>
        <end position="159"/>
    </location>
</feature>
<proteinExistence type="predicted"/>
<dbReference type="InterPro" id="IPR000326">
    <property type="entry name" value="PAP2/HPO"/>
</dbReference>
<evidence type="ECO:0000256" key="6">
    <source>
        <dbReference type="ARBA" id="ARBA00023136"/>
    </source>
</evidence>
<evidence type="ECO:0000256" key="4">
    <source>
        <dbReference type="ARBA" id="ARBA00022801"/>
    </source>
</evidence>
<keyword evidence="5 7" id="KW-1133">Transmembrane helix</keyword>
<feature type="transmembrane region" description="Helical" evidence="7">
    <location>
        <begin position="20"/>
        <end position="42"/>
    </location>
</feature>